<protein>
    <submittedName>
        <fullName evidence="1">Uncharacterized protein</fullName>
    </submittedName>
</protein>
<keyword evidence="2" id="KW-1185">Reference proteome</keyword>
<dbReference type="EMBL" id="CM045771">
    <property type="protein sequence ID" value="KAI7989465.1"/>
    <property type="molecule type" value="Genomic_DNA"/>
</dbReference>
<proteinExistence type="predicted"/>
<name>A0ACC0FL25_9ERIC</name>
<comment type="caution">
    <text evidence="1">The sequence shown here is derived from an EMBL/GenBank/DDBJ whole genome shotgun (WGS) entry which is preliminary data.</text>
</comment>
<evidence type="ECO:0000313" key="2">
    <source>
        <dbReference type="Proteomes" id="UP001060215"/>
    </source>
</evidence>
<evidence type="ECO:0000313" key="1">
    <source>
        <dbReference type="EMBL" id="KAI7989465.1"/>
    </source>
</evidence>
<sequence length="246" mass="28267">MLINAWHYFQARSLQSNKLELHFRPEDLYSHPAFGDLQPCNNFLLKITKKAVRNGQDAENTDRVSTCLSEDEIHLNQKSCTESVKNDQHVDECQIDSITAPTEVKAQLPEEVQEDLSADIVARVSEAYYFNGMVDYQHIVVVHADVAQRKKRNWADMEPQFEKCGLMDVDQEDLMILVPPLFSIKDVPEKVVSFFLVTSFTVSYPGEGCSSNHGPELKTFKRSWIQEKKFSSAYMHIKEFLISFLL</sequence>
<reference evidence="1 2" key="1">
    <citation type="journal article" date="2022" name="Plant J.">
        <title>Chromosome-level genome of Camellia lanceoleosa provides a valuable resource for understanding genome evolution and self-incompatibility.</title>
        <authorList>
            <person name="Gong W."/>
            <person name="Xiao S."/>
            <person name="Wang L."/>
            <person name="Liao Z."/>
            <person name="Chang Y."/>
            <person name="Mo W."/>
            <person name="Hu G."/>
            <person name="Li W."/>
            <person name="Zhao G."/>
            <person name="Zhu H."/>
            <person name="Hu X."/>
            <person name="Ji K."/>
            <person name="Xiang X."/>
            <person name="Song Q."/>
            <person name="Yuan D."/>
            <person name="Jin S."/>
            <person name="Zhang L."/>
        </authorList>
    </citation>
    <scope>NUCLEOTIDE SEQUENCE [LARGE SCALE GENOMIC DNA]</scope>
    <source>
        <strain evidence="1">SQ_2022a</strain>
    </source>
</reference>
<organism evidence="1 2">
    <name type="scientific">Camellia lanceoleosa</name>
    <dbReference type="NCBI Taxonomy" id="1840588"/>
    <lineage>
        <taxon>Eukaryota</taxon>
        <taxon>Viridiplantae</taxon>
        <taxon>Streptophyta</taxon>
        <taxon>Embryophyta</taxon>
        <taxon>Tracheophyta</taxon>
        <taxon>Spermatophyta</taxon>
        <taxon>Magnoliopsida</taxon>
        <taxon>eudicotyledons</taxon>
        <taxon>Gunneridae</taxon>
        <taxon>Pentapetalae</taxon>
        <taxon>asterids</taxon>
        <taxon>Ericales</taxon>
        <taxon>Theaceae</taxon>
        <taxon>Camellia</taxon>
    </lineage>
</organism>
<accession>A0ACC0FL25</accession>
<gene>
    <name evidence="1" type="ORF">LOK49_LG13G00435</name>
</gene>
<dbReference type="Proteomes" id="UP001060215">
    <property type="component" value="Chromosome 14"/>
</dbReference>